<dbReference type="InterPro" id="IPR027961">
    <property type="entry name" value="DUF4442"/>
</dbReference>
<name>A0A1C4F1L1_9BACT</name>
<proteinExistence type="predicted"/>
<dbReference type="Proteomes" id="UP000242818">
    <property type="component" value="Unassembled WGS sequence"/>
</dbReference>
<protein>
    <recommendedName>
        <fullName evidence="3">Acyl-coenzyme A thioesterase PaaI, contains HGG motif</fullName>
    </recommendedName>
</protein>
<evidence type="ECO:0008006" key="3">
    <source>
        <dbReference type="Google" id="ProtNLM"/>
    </source>
</evidence>
<dbReference type="SUPFAM" id="SSF54637">
    <property type="entry name" value="Thioesterase/thiol ester dehydrase-isomerase"/>
    <property type="match status" value="1"/>
</dbReference>
<dbReference type="STRING" id="1335309.GA0116948_11119"/>
<keyword evidence="2" id="KW-1185">Reference proteome</keyword>
<dbReference type="Gene3D" id="3.10.129.10">
    <property type="entry name" value="Hotdog Thioesterase"/>
    <property type="match status" value="1"/>
</dbReference>
<gene>
    <name evidence="1" type="ORF">GA0116948_11119</name>
</gene>
<organism evidence="1 2">
    <name type="scientific">Chitinophaga costaii</name>
    <dbReference type="NCBI Taxonomy" id="1335309"/>
    <lineage>
        <taxon>Bacteria</taxon>
        <taxon>Pseudomonadati</taxon>
        <taxon>Bacteroidota</taxon>
        <taxon>Chitinophagia</taxon>
        <taxon>Chitinophagales</taxon>
        <taxon>Chitinophagaceae</taxon>
        <taxon>Chitinophaga</taxon>
    </lineage>
</organism>
<dbReference type="Pfam" id="PF14539">
    <property type="entry name" value="DUF4442"/>
    <property type="match status" value="1"/>
</dbReference>
<accession>A0A1C4F1L1</accession>
<evidence type="ECO:0000313" key="1">
    <source>
        <dbReference type="EMBL" id="SCC49662.1"/>
    </source>
</evidence>
<dbReference type="InterPro" id="IPR029069">
    <property type="entry name" value="HotDog_dom_sf"/>
</dbReference>
<dbReference type="RefSeq" id="WP_108675050.1">
    <property type="nucleotide sequence ID" value="NZ_FMAR01000011.1"/>
</dbReference>
<reference evidence="1 2" key="1">
    <citation type="submission" date="2016-08" db="EMBL/GenBank/DDBJ databases">
        <authorList>
            <person name="Seilhamer J.J."/>
        </authorList>
    </citation>
    <scope>NUCLEOTIDE SEQUENCE [LARGE SCALE GENOMIC DNA]</scope>
    <source>
        <strain evidence="1 2">A37T2</strain>
    </source>
</reference>
<dbReference type="OrthoDB" id="9153186at2"/>
<dbReference type="EMBL" id="FMAR01000011">
    <property type="protein sequence ID" value="SCC49662.1"/>
    <property type="molecule type" value="Genomic_DNA"/>
</dbReference>
<sequence>MSSSSGIFHQTKIEAFLRFVRSPFKAFFYFAAKLPAAWLAGVRVQALSTEECTTSVPFRWLSQNPFRSTYFACLAMAGELSNGLLAMLYVQAAPRRVSMLVVHVAATFHKKAVSRTTFHCADGQRIADAIAQTISTGQPVTLVTQAEGHSDNGTPIASFIITWSFKAAAP</sequence>
<evidence type="ECO:0000313" key="2">
    <source>
        <dbReference type="Proteomes" id="UP000242818"/>
    </source>
</evidence>
<dbReference type="AlphaFoldDB" id="A0A1C4F1L1"/>